<proteinExistence type="predicted"/>
<sequence length="63" mass="5803">EGGQVYPAGAAGAAGGAAKLAAGLADLLAYLIVELGGEGTAAHAGAVGFSDAVYLIDVAGGDT</sequence>
<dbReference type="EMBL" id="BKCJ011285083">
    <property type="protein sequence ID" value="GFD15237.1"/>
    <property type="molecule type" value="Genomic_DNA"/>
</dbReference>
<organism evidence="1">
    <name type="scientific">Tanacetum cinerariifolium</name>
    <name type="common">Dalmatian daisy</name>
    <name type="synonym">Chrysanthemum cinerariifolium</name>
    <dbReference type="NCBI Taxonomy" id="118510"/>
    <lineage>
        <taxon>Eukaryota</taxon>
        <taxon>Viridiplantae</taxon>
        <taxon>Streptophyta</taxon>
        <taxon>Embryophyta</taxon>
        <taxon>Tracheophyta</taxon>
        <taxon>Spermatophyta</taxon>
        <taxon>Magnoliopsida</taxon>
        <taxon>eudicotyledons</taxon>
        <taxon>Gunneridae</taxon>
        <taxon>Pentapetalae</taxon>
        <taxon>asterids</taxon>
        <taxon>campanulids</taxon>
        <taxon>Asterales</taxon>
        <taxon>Asteraceae</taxon>
        <taxon>Asteroideae</taxon>
        <taxon>Anthemideae</taxon>
        <taxon>Anthemidinae</taxon>
        <taxon>Tanacetum</taxon>
    </lineage>
</organism>
<feature type="non-terminal residue" evidence="1">
    <location>
        <position position="1"/>
    </location>
</feature>
<reference evidence="1" key="1">
    <citation type="journal article" date="2019" name="Sci. Rep.">
        <title>Draft genome of Tanacetum cinerariifolium, the natural source of mosquito coil.</title>
        <authorList>
            <person name="Yamashiro T."/>
            <person name="Shiraishi A."/>
            <person name="Satake H."/>
            <person name="Nakayama K."/>
        </authorList>
    </citation>
    <scope>NUCLEOTIDE SEQUENCE</scope>
</reference>
<name>A0A699TYY2_TANCI</name>
<evidence type="ECO:0000313" key="1">
    <source>
        <dbReference type="EMBL" id="GFD15237.1"/>
    </source>
</evidence>
<protein>
    <submittedName>
        <fullName evidence="1">Uncharacterized protein</fullName>
    </submittedName>
</protein>
<comment type="caution">
    <text evidence="1">The sequence shown here is derived from an EMBL/GenBank/DDBJ whole genome shotgun (WGS) entry which is preliminary data.</text>
</comment>
<accession>A0A699TYY2</accession>
<gene>
    <name evidence="1" type="ORF">Tci_887206</name>
</gene>
<dbReference type="AlphaFoldDB" id="A0A699TYY2"/>